<dbReference type="PROSITE" id="PS50802">
    <property type="entry name" value="OTU"/>
    <property type="match status" value="1"/>
</dbReference>
<evidence type="ECO:0000313" key="3">
    <source>
        <dbReference type="EMBL" id="KAF4635666.1"/>
    </source>
</evidence>
<dbReference type="GO" id="GO:0016579">
    <property type="term" value="P:protein deubiquitination"/>
    <property type="evidence" value="ECO:0007669"/>
    <property type="project" value="TreeGrafter"/>
</dbReference>
<feature type="compositionally biased region" description="Acidic residues" evidence="1">
    <location>
        <begin position="354"/>
        <end position="366"/>
    </location>
</feature>
<comment type="caution">
    <text evidence="3">The sequence shown here is derived from an EMBL/GenBank/DDBJ whole genome shotgun (WGS) entry which is preliminary data.</text>
</comment>
<dbReference type="GO" id="GO:0004843">
    <property type="term" value="F:cysteine-type deubiquitinase activity"/>
    <property type="evidence" value="ECO:0007669"/>
    <property type="project" value="TreeGrafter"/>
</dbReference>
<dbReference type="Gene3D" id="3.90.70.80">
    <property type="match status" value="1"/>
</dbReference>
<reference evidence="3 4" key="1">
    <citation type="submission" date="2020-03" db="EMBL/GenBank/DDBJ databases">
        <title>Draft Genome Sequence of Cudoniella acicularis.</title>
        <authorList>
            <person name="Buettner E."/>
            <person name="Kellner H."/>
        </authorList>
    </citation>
    <scope>NUCLEOTIDE SEQUENCE [LARGE SCALE GENOMIC DNA]</scope>
    <source>
        <strain evidence="3 4">DSM 108380</strain>
    </source>
</reference>
<sequence>MARSDDEFPLLTQYGLKATPIRGDGNCLFNALSDQMYGHQNNHHEIRQTVIKQMRGDSDWYKQFIDVPTGGGFRRNPKRKNVGASSSTFQYTPPTQEQIDAVWEAHLDRMAKGGTYGDNMEIRAFTKAYNMDVRIFDDNHNDYYVKAADDGVTRPVAYIAYHSWEHYSSVRNITGPHSGPPQVVPKNLSSEEAATAKANLPDGPVIQDWMIQTVQNALQQYMSEETIRKALTENNGNVNNTVDKFLEVQDYSSAPPTPGSLSQSGASSIERDPDSDDDEVYGPNKRQNRRMSQATKALRKQQQKLIDEKELAAIPTIALTKAEDKPLIETVQTSPLKPGLTVVKREDKDQSASDGDDEFRPEEDSNSEYSASSRSQSVVPGTTPPRPRIILHTRNSRQASEDRSIKNQSNNESANTPAVAQSNPKSTFNPTGKKKLITARQRKEMKKAAQKQAAKERKRGKGLTASTDNIKRNSPPMEKVLSLGKLSMIQI</sequence>
<evidence type="ECO:0000256" key="1">
    <source>
        <dbReference type="SAM" id="MobiDB-lite"/>
    </source>
</evidence>
<dbReference type="InterPro" id="IPR050704">
    <property type="entry name" value="Peptidase_C85-like"/>
</dbReference>
<feature type="compositionally biased region" description="Polar residues" evidence="1">
    <location>
        <begin position="367"/>
        <end position="380"/>
    </location>
</feature>
<feature type="compositionally biased region" description="Polar residues" evidence="1">
    <location>
        <begin position="406"/>
        <end position="430"/>
    </location>
</feature>
<dbReference type="Proteomes" id="UP000566819">
    <property type="component" value="Unassembled WGS sequence"/>
</dbReference>
<dbReference type="OrthoDB" id="409956at2759"/>
<protein>
    <recommendedName>
        <fullName evidence="2">OTU domain-containing protein</fullName>
    </recommendedName>
</protein>
<dbReference type="SUPFAM" id="SSF54001">
    <property type="entry name" value="Cysteine proteinases"/>
    <property type="match status" value="1"/>
</dbReference>
<dbReference type="GO" id="GO:0043130">
    <property type="term" value="F:ubiquitin binding"/>
    <property type="evidence" value="ECO:0007669"/>
    <property type="project" value="InterPro"/>
</dbReference>
<dbReference type="PANTHER" id="PTHR12419">
    <property type="entry name" value="OTU DOMAIN CONTAINING PROTEIN"/>
    <property type="match status" value="1"/>
</dbReference>
<dbReference type="InterPro" id="IPR003323">
    <property type="entry name" value="OTU_dom"/>
</dbReference>
<dbReference type="InterPro" id="IPR038765">
    <property type="entry name" value="Papain-like_cys_pep_sf"/>
</dbReference>
<feature type="region of interest" description="Disordered" evidence="1">
    <location>
        <begin position="339"/>
        <end position="491"/>
    </location>
</feature>
<dbReference type="InterPro" id="IPR009060">
    <property type="entry name" value="UBA-like_sf"/>
</dbReference>
<keyword evidence="4" id="KW-1185">Reference proteome</keyword>
<feature type="domain" description="OTU" evidence="2">
    <location>
        <begin position="16"/>
        <end position="173"/>
    </location>
</feature>
<dbReference type="Pfam" id="PF02338">
    <property type="entry name" value="OTU"/>
    <property type="match status" value="1"/>
</dbReference>
<gene>
    <name evidence="3" type="ORF">G7Y89_g2434</name>
</gene>
<dbReference type="AlphaFoldDB" id="A0A8H4W6Z1"/>
<dbReference type="CDD" id="cd22756">
    <property type="entry name" value="OTU_OTUD3-like"/>
    <property type="match status" value="1"/>
</dbReference>
<name>A0A8H4W6Z1_9HELO</name>
<evidence type="ECO:0000259" key="2">
    <source>
        <dbReference type="PROSITE" id="PS50802"/>
    </source>
</evidence>
<dbReference type="Pfam" id="PF02845">
    <property type="entry name" value="CUE"/>
    <property type="match status" value="1"/>
</dbReference>
<proteinExistence type="predicted"/>
<accession>A0A8H4W6Z1</accession>
<dbReference type="PANTHER" id="PTHR12419:SF7">
    <property type="entry name" value="OTU DOMAIN-CONTAINING PROTEIN 3"/>
    <property type="match status" value="1"/>
</dbReference>
<dbReference type="EMBL" id="JAAMPI010000106">
    <property type="protein sequence ID" value="KAF4635666.1"/>
    <property type="molecule type" value="Genomic_DNA"/>
</dbReference>
<evidence type="ECO:0000313" key="4">
    <source>
        <dbReference type="Proteomes" id="UP000566819"/>
    </source>
</evidence>
<dbReference type="SUPFAM" id="SSF46934">
    <property type="entry name" value="UBA-like"/>
    <property type="match status" value="1"/>
</dbReference>
<feature type="region of interest" description="Disordered" evidence="1">
    <location>
        <begin position="250"/>
        <end position="301"/>
    </location>
</feature>
<organism evidence="3 4">
    <name type="scientific">Cudoniella acicularis</name>
    <dbReference type="NCBI Taxonomy" id="354080"/>
    <lineage>
        <taxon>Eukaryota</taxon>
        <taxon>Fungi</taxon>
        <taxon>Dikarya</taxon>
        <taxon>Ascomycota</taxon>
        <taxon>Pezizomycotina</taxon>
        <taxon>Leotiomycetes</taxon>
        <taxon>Helotiales</taxon>
        <taxon>Tricladiaceae</taxon>
        <taxon>Cudoniella</taxon>
    </lineage>
</organism>
<feature type="compositionally biased region" description="Polar residues" evidence="1">
    <location>
        <begin position="250"/>
        <end position="267"/>
    </location>
</feature>
<dbReference type="InterPro" id="IPR003892">
    <property type="entry name" value="CUE"/>
</dbReference>